<organism evidence="1">
    <name type="scientific">gut metagenome</name>
    <dbReference type="NCBI Taxonomy" id="749906"/>
    <lineage>
        <taxon>unclassified sequences</taxon>
        <taxon>metagenomes</taxon>
        <taxon>organismal metagenomes</taxon>
    </lineage>
</organism>
<protein>
    <submittedName>
        <fullName evidence="1">von Willebrand factor type A domain protein</fullName>
    </submittedName>
</protein>
<name>J9FJI2_9ZZZZ</name>
<proteinExistence type="predicted"/>
<reference evidence="1" key="1">
    <citation type="journal article" date="2012" name="PLoS ONE">
        <title>Gene sets for utilization of primary and secondary nutrition supplies in the distal gut of endangered iberian lynx.</title>
        <authorList>
            <person name="Alcaide M."/>
            <person name="Messina E."/>
            <person name="Richter M."/>
            <person name="Bargiela R."/>
            <person name="Peplies J."/>
            <person name="Huws S.A."/>
            <person name="Newbold C.J."/>
            <person name="Golyshin P.N."/>
            <person name="Simon M.A."/>
            <person name="Lopez G."/>
            <person name="Yakimov M.M."/>
            <person name="Ferrer M."/>
        </authorList>
    </citation>
    <scope>NUCLEOTIDE SEQUENCE</scope>
</reference>
<sequence length="157" mass="18291">MHASPRGSTLTDLKATERQAENAIGSVTILTDGEENSSKRYTTEKVARMIEELKEIGWNFNFIGANIDVVKTAQRYCIDNTLEFQQDDAGTVEMFVRERNSRMRYYDRMNEVQECCMETPLMCDVDRQAMLRKASDHYFDDELKNEDLRDENLNIEL</sequence>
<comment type="caution">
    <text evidence="1">The sequence shown here is derived from an EMBL/GenBank/DDBJ whole genome shotgun (WGS) entry which is preliminary data.</text>
</comment>
<evidence type="ECO:0000313" key="1">
    <source>
        <dbReference type="EMBL" id="EJW89812.1"/>
    </source>
</evidence>
<accession>J9FJI2</accession>
<dbReference type="AlphaFoldDB" id="J9FJI2"/>
<dbReference type="EMBL" id="AMCI01009245">
    <property type="protein sequence ID" value="EJW89812.1"/>
    <property type="molecule type" value="Genomic_DNA"/>
</dbReference>
<gene>
    <name evidence="1" type="ORF">EVA_22081</name>
</gene>